<evidence type="ECO:0000256" key="2">
    <source>
        <dbReference type="ARBA" id="ARBA00022737"/>
    </source>
</evidence>
<dbReference type="PROSITE" id="PS00018">
    <property type="entry name" value="EF_HAND_1"/>
    <property type="match status" value="1"/>
</dbReference>
<accession>A0A834JBQ2</accession>
<dbReference type="GO" id="GO:0005509">
    <property type="term" value="F:calcium ion binding"/>
    <property type="evidence" value="ECO:0007669"/>
    <property type="project" value="InterPro"/>
</dbReference>
<dbReference type="AlphaFoldDB" id="A0A834JBQ2"/>
<dbReference type="InterPro" id="IPR011992">
    <property type="entry name" value="EF-hand-dom_pair"/>
</dbReference>
<dbReference type="InterPro" id="IPR028846">
    <property type="entry name" value="Recoverin"/>
</dbReference>
<evidence type="ECO:0000313" key="5">
    <source>
        <dbReference type="EMBL" id="KAF7384252.1"/>
    </source>
</evidence>
<dbReference type="PANTHER" id="PTHR23055">
    <property type="entry name" value="CALCIUM BINDING PROTEINS"/>
    <property type="match status" value="1"/>
</dbReference>
<protein>
    <recommendedName>
        <fullName evidence="4">EF-hand domain-containing protein</fullName>
    </recommendedName>
</protein>
<keyword evidence="1" id="KW-0479">Metal-binding</keyword>
<dbReference type="InterPro" id="IPR002048">
    <property type="entry name" value="EF_hand_dom"/>
</dbReference>
<evidence type="ECO:0000313" key="6">
    <source>
        <dbReference type="Proteomes" id="UP000614350"/>
    </source>
</evidence>
<feature type="domain" description="EF-hand" evidence="4">
    <location>
        <begin position="158"/>
        <end position="193"/>
    </location>
</feature>
<dbReference type="SMART" id="SM00054">
    <property type="entry name" value="EFh"/>
    <property type="match status" value="2"/>
</dbReference>
<gene>
    <name evidence="5" type="ORF">HZH66_012502</name>
</gene>
<name>A0A834JBQ2_VESVU</name>
<keyword evidence="3" id="KW-0106">Calcium</keyword>
<proteinExistence type="predicted"/>
<dbReference type="Proteomes" id="UP000614350">
    <property type="component" value="Unassembled WGS sequence"/>
</dbReference>
<comment type="caution">
    <text evidence="5">The sequence shown here is derived from an EMBL/GenBank/DDBJ whole genome shotgun (WGS) entry which is preliminary data.</text>
</comment>
<keyword evidence="6" id="KW-1185">Reference proteome</keyword>
<dbReference type="Gene3D" id="1.10.238.10">
    <property type="entry name" value="EF-hand"/>
    <property type="match status" value="1"/>
</dbReference>
<dbReference type="InterPro" id="IPR018247">
    <property type="entry name" value="EF_Hand_1_Ca_BS"/>
</dbReference>
<keyword evidence="2" id="KW-0677">Repeat</keyword>
<dbReference type="SUPFAM" id="SSF47473">
    <property type="entry name" value="EF-hand"/>
    <property type="match status" value="1"/>
</dbReference>
<dbReference type="PANTHER" id="PTHR23055:SF60">
    <property type="entry name" value="CALAXIN"/>
    <property type="match status" value="1"/>
</dbReference>
<sequence>MPAEIPICALNSPSIEYSFRSRNKNNFKKIAERTHFSYREVEALAVIHRKILQTCGPINRFVFRDIFHSGFDFTENIRHLLIDRLFSSIDKTNSLQIRMDHWIEGLSIILRGTLDEKISFAYKVYDLLRTNRLKKEHIFPIMRGCLIAHLPDEDPDDGVKDLIELIIKKLDVDRDGYVSENDFRTAVKERGEFLLECMGPVFPSREARHTFLTTFTDHVGPI</sequence>
<evidence type="ECO:0000259" key="4">
    <source>
        <dbReference type="PROSITE" id="PS50222"/>
    </source>
</evidence>
<dbReference type="EMBL" id="JACSEA010000016">
    <property type="protein sequence ID" value="KAF7384252.1"/>
    <property type="molecule type" value="Genomic_DNA"/>
</dbReference>
<evidence type="ECO:0000256" key="1">
    <source>
        <dbReference type="ARBA" id="ARBA00022723"/>
    </source>
</evidence>
<evidence type="ECO:0000256" key="3">
    <source>
        <dbReference type="ARBA" id="ARBA00022837"/>
    </source>
</evidence>
<reference evidence="5" key="1">
    <citation type="journal article" date="2020" name="G3 (Bethesda)">
        <title>High-Quality Assemblies for Three Invasive Social Wasps from the &lt;i&gt;Vespula&lt;/i&gt; Genus.</title>
        <authorList>
            <person name="Harrop T.W.R."/>
            <person name="Guhlin J."/>
            <person name="McLaughlin G.M."/>
            <person name="Permina E."/>
            <person name="Stockwell P."/>
            <person name="Gilligan J."/>
            <person name="Le Lec M.F."/>
            <person name="Gruber M.A.M."/>
            <person name="Quinn O."/>
            <person name="Lovegrove M."/>
            <person name="Duncan E.J."/>
            <person name="Remnant E.J."/>
            <person name="Van Eeckhoven J."/>
            <person name="Graham B."/>
            <person name="Knapp R.A."/>
            <person name="Langford K.W."/>
            <person name="Kronenberg Z."/>
            <person name="Press M.O."/>
            <person name="Eacker S.M."/>
            <person name="Wilson-Rankin E.E."/>
            <person name="Purcell J."/>
            <person name="Lester P.J."/>
            <person name="Dearden P.K."/>
        </authorList>
    </citation>
    <scope>NUCLEOTIDE SEQUENCE</scope>
    <source>
        <strain evidence="5">Marl-1</strain>
    </source>
</reference>
<organism evidence="5 6">
    <name type="scientific">Vespula vulgaris</name>
    <name type="common">Yellow jacket</name>
    <name type="synonym">Wasp</name>
    <dbReference type="NCBI Taxonomy" id="7454"/>
    <lineage>
        <taxon>Eukaryota</taxon>
        <taxon>Metazoa</taxon>
        <taxon>Ecdysozoa</taxon>
        <taxon>Arthropoda</taxon>
        <taxon>Hexapoda</taxon>
        <taxon>Insecta</taxon>
        <taxon>Pterygota</taxon>
        <taxon>Neoptera</taxon>
        <taxon>Endopterygota</taxon>
        <taxon>Hymenoptera</taxon>
        <taxon>Apocrita</taxon>
        <taxon>Aculeata</taxon>
        <taxon>Vespoidea</taxon>
        <taxon>Vespidae</taxon>
        <taxon>Vespinae</taxon>
        <taxon>Vespula</taxon>
    </lineage>
</organism>
<dbReference type="PROSITE" id="PS50222">
    <property type="entry name" value="EF_HAND_2"/>
    <property type="match status" value="1"/>
</dbReference>
<dbReference type="Pfam" id="PF13499">
    <property type="entry name" value="EF-hand_7"/>
    <property type="match status" value="1"/>
</dbReference>